<dbReference type="InterPro" id="IPR033985">
    <property type="entry name" value="SusD-like_N"/>
</dbReference>
<evidence type="ECO:0000313" key="2">
    <source>
        <dbReference type="EMBL" id="MST77012.1"/>
    </source>
</evidence>
<dbReference type="InterPro" id="IPR011990">
    <property type="entry name" value="TPR-like_helical_dom_sf"/>
</dbReference>
<accession>A0A6I2TW54</accession>
<evidence type="ECO:0000259" key="1">
    <source>
        <dbReference type="Pfam" id="PF14322"/>
    </source>
</evidence>
<evidence type="ECO:0000313" key="3">
    <source>
        <dbReference type="Proteomes" id="UP000450161"/>
    </source>
</evidence>
<gene>
    <name evidence="2" type="ORF">FYJ72_04785</name>
</gene>
<dbReference type="Proteomes" id="UP000450161">
    <property type="component" value="Unassembled WGS sequence"/>
</dbReference>
<comment type="caution">
    <text evidence="2">The sequence shown here is derived from an EMBL/GenBank/DDBJ whole genome shotgun (WGS) entry which is preliminary data.</text>
</comment>
<proteinExistence type="predicted"/>
<dbReference type="Gene3D" id="1.25.40.390">
    <property type="match status" value="2"/>
</dbReference>
<name>A0A6I2TW54_9BACT</name>
<organism evidence="2 3">
    <name type="scientific">Segatella copri</name>
    <dbReference type="NCBI Taxonomy" id="165179"/>
    <lineage>
        <taxon>Bacteria</taxon>
        <taxon>Pseudomonadati</taxon>
        <taxon>Bacteroidota</taxon>
        <taxon>Bacteroidia</taxon>
        <taxon>Bacteroidales</taxon>
        <taxon>Prevotellaceae</taxon>
        <taxon>Segatella</taxon>
    </lineage>
</organism>
<feature type="domain" description="SusD-like N-terminal" evidence="1">
    <location>
        <begin position="107"/>
        <end position="228"/>
    </location>
</feature>
<dbReference type="EMBL" id="VUNF01000005">
    <property type="protein sequence ID" value="MST77012.1"/>
    <property type="molecule type" value="Genomic_DNA"/>
</dbReference>
<sequence length="474" mass="54129">MKRKDMIKKISRAWKPAACMLALTLCVSCGDLDLVPEGETTLDKTADLELLLNRKTIRSNPNENLGILVNEDYGCDFSTVKTRLRNKETLTYAYLAYDESVDRALLSTKDYCYTDIYEYVNYMNVLLSKIGSSRGNEQQKPVLIAEAKISRAYYLFLAANIYAAQYDAATVAEQNGIAYPTDANVDQKPQLPLQQCYDMMLSDCSDENIALLPTRGNVSRITRCGGNAVRALILFQMKKYDEALTYASKALELNSQIEDRSVIKTTSRWELKPSSSNNILYVSPLYDMNEYPNYEQLSWESAALFEPGDYVKDYAQSSGEPYWDLDYGEMDSGIEGCLEAYGDAYCNPWGITVEQMMYLAAECKIRTGHVQDGLDLVNKVRTFRIDPDYYTPFAATGEQEAMVLLQKAKFIECIGSYVNFFDRRRWNTEDAYKKTIIRDLRDLGQYSIAPDSKLWVQPFPVRVMQNNPTFRQNY</sequence>
<dbReference type="AlphaFoldDB" id="A0A6I2TW54"/>
<dbReference type="Pfam" id="PF14322">
    <property type="entry name" value="SusD-like_3"/>
    <property type="match status" value="1"/>
</dbReference>
<dbReference type="SUPFAM" id="SSF48452">
    <property type="entry name" value="TPR-like"/>
    <property type="match status" value="1"/>
</dbReference>
<protein>
    <submittedName>
        <fullName evidence="2">RagB/SusD family nutrient uptake outer membrane protein</fullName>
    </submittedName>
</protein>
<reference evidence="2 3" key="1">
    <citation type="submission" date="2019-08" db="EMBL/GenBank/DDBJ databases">
        <title>In-depth cultivation of the pig gut microbiome towards novel bacterial diversity and tailored functional studies.</title>
        <authorList>
            <person name="Wylensek D."/>
            <person name="Hitch T.C.A."/>
            <person name="Clavel T."/>
        </authorList>
    </citation>
    <scope>NUCLEOTIDE SEQUENCE [LARGE SCALE GENOMIC DNA]</scope>
    <source>
        <strain evidence="2 3">LKV-178-WT-2C</strain>
    </source>
</reference>